<name>A0A9P4I0K2_9PEZI</name>
<gene>
    <name evidence="2" type="ORF">K490DRAFT_62580</name>
</gene>
<feature type="compositionally biased region" description="Pro residues" evidence="1">
    <location>
        <begin position="73"/>
        <end position="83"/>
    </location>
</feature>
<feature type="compositionally biased region" description="Low complexity" evidence="1">
    <location>
        <begin position="58"/>
        <end position="72"/>
    </location>
</feature>
<dbReference type="EMBL" id="ML978712">
    <property type="protein sequence ID" value="KAF2091259.1"/>
    <property type="molecule type" value="Genomic_DNA"/>
</dbReference>
<reference evidence="2" key="1">
    <citation type="journal article" date="2020" name="Stud. Mycol.">
        <title>101 Dothideomycetes genomes: a test case for predicting lifestyles and emergence of pathogens.</title>
        <authorList>
            <person name="Haridas S."/>
            <person name="Albert R."/>
            <person name="Binder M."/>
            <person name="Bloem J."/>
            <person name="Labutti K."/>
            <person name="Salamov A."/>
            <person name="Andreopoulos B."/>
            <person name="Baker S."/>
            <person name="Barry K."/>
            <person name="Bills G."/>
            <person name="Bluhm B."/>
            <person name="Cannon C."/>
            <person name="Castanera R."/>
            <person name="Culley D."/>
            <person name="Daum C."/>
            <person name="Ezra D."/>
            <person name="Gonzalez J."/>
            <person name="Henrissat B."/>
            <person name="Kuo A."/>
            <person name="Liang C."/>
            <person name="Lipzen A."/>
            <person name="Lutzoni F."/>
            <person name="Magnuson J."/>
            <person name="Mondo S."/>
            <person name="Nolan M."/>
            <person name="Ohm R."/>
            <person name="Pangilinan J."/>
            <person name="Park H.-J."/>
            <person name="Ramirez L."/>
            <person name="Alfaro M."/>
            <person name="Sun H."/>
            <person name="Tritt A."/>
            <person name="Yoshinaga Y."/>
            <person name="Zwiers L.-H."/>
            <person name="Turgeon B."/>
            <person name="Goodwin S."/>
            <person name="Spatafora J."/>
            <person name="Crous P."/>
            <person name="Grigoriev I."/>
        </authorList>
    </citation>
    <scope>NUCLEOTIDE SEQUENCE</scope>
    <source>
        <strain evidence="2">CBS 121410</strain>
    </source>
</reference>
<feature type="compositionally biased region" description="Acidic residues" evidence="1">
    <location>
        <begin position="206"/>
        <end position="220"/>
    </location>
</feature>
<dbReference type="PANTHER" id="PTHR28527:SF1">
    <property type="entry name" value="SWI5-DEPENDENT RECOMBINATION DNA REPAIR PROTEIN 1"/>
    <property type="match status" value="1"/>
</dbReference>
<feature type="region of interest" description="Disordered" evidence="1">
    <location>
        <begin position="175"/>
        <end position="269"/>
    </location>
</feature>
<dbReference type="AlphaFoldDB" id="A0A9P4I0K2"/>
<feature type="region of interest" description="Disordered" evidence="1">
    <location>
        <begin position="1"/>
        <end position="123"/>
    </location>
</feature>
<organism evidence="2 3">
    <name type="scientific">Saccharata proteae CBS 121410</name>
    <dbReference type="NCBI Taxonomy" id="1314787"/>
    <lineage>
        <taxon>Eukaryota</taxon>
        <taxon>Fungi</taxon>
        <taxon>Dikarya</taxon>
        <taxon>Ascomycota</taxon>
        <taxon>Pezizomycotina</taxon>
        <taxon>Dothideomycetes</taxon>
        <taxon>Dothideomycetes incertae sedis</taxon>
        <taxon>Botryosphaeriales</taxon>
        <taxon>Saccharataceae</taxon>
        <taxon>Saccharata</taxon>
    </lineage>
</organism>
<feature type="compositionally biased region" description="Low complexity" evidence="1">
    <location>
        <begin position="42"/>
        <end position="51"/>
    </location>
</feature>
<keyword evidence="3" id="KW-1185">Reference proteome</keyword>
<evidence type="ECO:0000256" key="1">
    <source>
        <dbReference type="SAM" id="MobiDB-lite"/>
    </source>
</evidence>
<feature type="compositionally biased region" description="Polar residues" evidence="1">
    <location>
        <begin position="32"/>
        <end position="41"/>
    </location>
</feature>
<feature type="compositionally biased region" description="Basic and acidic residues" evidence="1">
    <location>
        <begin position="175"/>
        <end position="189"/>
    </location>
</feature>
<accession>A0A9P4I0K2</accession>
<feature type="compositionally biased region" description="Polar residues" evidence="1">
    <location>
        <begin position="113"/>
        <end position="123"/>
    </location>
</feature>
<comment type="caution">
    <text evidence="2">The sequence shown here is derived from an EMBL/GenBank/DDBJ whole genome shotgun (WGS) entry which is preliminary data.</text>
</comment>
<feature type="compositionally biased region" description="Basic and acidic residues" evidence="1">
    <location>
        <begin position="221"/>
        <end position="256"/>
    </location>
</feature>
<protein>
    <recommendedName>
        <fullName evidence="4">Swi5-dependent recombination DNA repair protein 1</fullName>
    </recommendedName>
</protein>
<dbReference type="Proteomes" id="UP000799776">
    <property type="component" value="Unassembled WGS sequence"/>
</dbReference>
<proteinExistence type="predicted"/>
<dbReference type="OrthoDB" id="27934at2759"/>
<dbReference type="GO" id="GO:0006310">
    <property type="term" value="P:DNA recombination"/>
    <property type="evidence" value="ECO:0007669"/>
    <property type="project" value="TreeGrafter"/>
</dbReference>
<evidence type="ECO:0008006" key="4">
    <source>
        <dbReference type="Google" id="ProtNLM"/>
    </source>
</evidence>
<feature type="compositionally biased region" description="Gly residues" evidence="1">
    <location>
        <begin position="195"/>
        <end position="204"/>
    </location>
</feature>
<evidence type="ECO:0000313" key="3">
    <source>
        <dbReference type="Proteomes" id="UP000799776"/>
    </source>
</evidence>
<sequence length="300" mass="33587">MSTPLPKRRRLHDPQTVLKKPFKSPFKTPSKNTASNANTASTQPADFATPATAPPANTPLRQTTTLPTTSTPTPHPSFQPSPSQPRHRPPPPPSSALAPLLARETTRQRHLSRTISSLRSTNDTLSQALALATSTTDVELEALIVKWRDAARAAAEEVFAGSRDRVNGMGGVGAWRERERRQREFREGGFEDEGPAGGQAGGGSESESEEEEEEGLGTEELEGRKMVRERRREARREAEREREWRREEWEEEKKAAEAVNPRVEEEGRDDDSFTMDMMLKTLNIELDIIGWSKTQQRWVG</sequence>
<feature type="compositionally biased region" description="Basic residues" evidence="1">
    <location>
        <begin position="1"/>
        <end position="11"/>
    </location>
</feature>
<dbReference type="Gene3D" id="6.10.140.1020">
    <property type="match status" value="1"/>
</dbReference>
<dbReference type="PANTHER" id="PTHR28527">
    <property type="entry name" value="MATING-TYPE SWITCHING PROTEIN SWI2-RELATED"/>
    <property type="match status" value="1"/>
</dbReference>
<evidence type="ECO:0000313" key="2">
    <source>
        <dbReference type="EMBL" id="KAF2091259.1"/>
    </source>
</evidence>